<proteinExistence type="predicted"/>
<organism evidence="2">
    <name type="scientific">Arion vulgaris</name>
    <dbReference type="NCBI Taxonomy" id="1028688"/>
    <lineage>
        <taxon>Eukaryota</taxon>
        <taxon>Metazoa</taxon>
        <taxon>Spiralia</taxon>
        <taxon>Lophotrochozoa</taxon>
        <taxon>Mollusca</taxon>
        <taxon>Gastropoda</taxon>
        <taxon>Heterobranchia</taxon>
        <taxon>Euthyneura</taxon>
        <taxon>Panpulmonata</taxon>
        <taxon>Eupulmonata</taxon>
        <taxon>Stylommatophora</taxon>
        <taxon>Helicina</taxon>
        <taxon>Arionoidea</taxon>
        <taxon>Arionidae</taxon>
        <taxon>Arion</taxon>
    </lineage>
</organism>
<dbReference type="EMBL" id="HACG01014255">
    <property type="protein sequence ID" value="CEK61120.1"/>
    <property type="molecule type" value="Transcribed_RNA"/>
</dbReference>
<keyword evidence="1" id="KW-1133">Transmembrane helix</keyword>
<evidence type="ECO:0000256" key="1">
    <source>
        <dbReference type="SAM" id="Phobius"/>
    </source>
</evidence>
<feature type="non-terminal residue" evidence="2">
    <location>
        <position position="1"/>
    </location>
</feature>
<name>A0A0B6Z048_9EUPU</name>
<sequence length="92" mass="10549">LTDNHDITYIRMYDLDTEEDRLKIPPQHADLPETLSDTGDVSMDDDNRYYFMGSWGKLLALSSLLVVGVGGCIVAGIIFFQKQQENSRKRFY</sequence>
<keyword evidence="1" id="KW-0812">Transmembrane</keyword>
<gene>
    <name evidence="2" type="primary">ORF41356</name>
</gene>
<accession>A0A0B6Z048</accession>
<dbReference type="AlphaFoldDB" id="A0A0B6Z048"/>
<reference evidence="2" key="1">
    <citation type="submission" date="2014-12" db="EMBL/GenBank/DDBJ databases">
        <title>Insight into the proteome of Arion vulgaris.</title>
        <authorList>
            <person name="Aradska J."/>
            <person name="Bulat T."/>
            <person name="Smidak R."/>
            <person name="Sarate P."/>
            <person name="Gangsoo J."/>
            <person name="Sialana F."/>
            <person name="Bilban M."/>
            <person name="Lubec G."/>
        </authorList>
    </citation>
    <scope>NUCLEOTIDE SEQUENCE</scope>
    <source>
        <tissue evidence="2">Skin</tissue>
    </source>
</reference>
<feature type="transmembrane region" description="Helical" evidence="1">
    <location>
        <begin position="58"/>
        <end position="80"/>
    </location>
</feature>
<keyword evidence="1" id="KW-0472">Membrane</keyword>
<evidence type="ECO:0000313" key="2">
    <source>
        <dbReference type="EMBL" id="CEK61120.1"/>
    </source>
</evidence>
<protein>
    <submittedName>
        <fullName evidence="2">Uncharacterized protein</fullName>
    </submittedName>
</protein>